<organism evidence="1 2">
    <name type="scientific">Lupinus albus</name>
    <name type="common">White lupine</name>
    <name type="synonym">Lupinus termis</name>
    <dbReference type="NCBI Taxonomy" id="3870"/>
    <lineage>
        <taxon>Eukaryota</taxon>
        <taxon>Viridiplantae</taxon>
        <taxon>Streptophyta</taxon>
        <taxon>Embryophyta</taxon>
        <taxon>Tracheophyta</taxon>
        <taxon>Spermatophyta</taxon>
        <taxon>Magnoliopsida</taxon>
        <taxon>eudicotyledons</taxon>
        <taxon>Gunneridae</taxon>
        <taxon>Pentapetalae</taxon>
        <taxon>rosids</taxon>
        <taxon>fabids</taxon>
        <taxon>Fabales</taxon>
        <taxon>Fabaceae</taxon>
        <taxon>Papilionoideae</taxon>
        <taxon>50 kb inversion clade</taxon>
        <taxon>genistoids sensu lato</taxon>
        <taxon>core genistoids</taxon>
        <taxon>Genisteae</taxon>
        <taxon>Lupinus</taxon>
    </lineage>
</organism>
<name>A0A6A4R5B0_LUPAL</name>
<dbReference type="EMBL" id="WOCE01000001">
    <property type="protein sequence ID" value="KAE9621257.1"/>
    <property type="molecule type" value="Genomic_DNA"/>
</dbReference>
<dbReference type="PANTHER" id="PTHR13318:SF106">
    <property type="entry name" value="F-BOX_LRR-REPEAT PROTEIN 2"/>
    <property type="match status" value="1"/>
</dbReference>
<evidence type="ECO:0000313" key="1">
    <source>
        <dbReference type="EMBL" id="KAE9621257.1"/>
    </source>
</evidence>
<protein>
    <submittedName>
        <fullName evidence="1">Putative leucine-rich repeat domain, L domain-containing protein</fullName>
    </submittedName>
</protein>
<proteinExistence type="predicted"/>
<comment type="caution">
    <text evidence="1">The sequence shown here is derived from an EMBL/GenBank/DDBJ whole genome shotgun (WGS) entry which is preliminary data.</text>
</comment>
<dbReference type="GO" id="GO:0019005">
    <property type="term" value="C:SCF ubiquitin ligase complex"/>
    <property type="evidence" value="ECO:0007669"/>
    <property type="project" value="TreeGrafter"/>
</dbReference>
<dbReference type="Proteomes" id="UP000447434">
    <property type="component" value="Chromosome 1"/>
</dbReference>
<dbReference type="SUPFAM" id="SSF52047">
    <property type="entry name" value="RNI-like"/>
    <property type="match status" value="1"/>
</dbReference>
<gene>
    <name evidence="1" type="ORF">Lalb_Chr01g0011821</name>
</gene>
<evidence type="ECO:0000313" key="2">
    <source>
        <dbReference type="Proteomes" id="UP000447434"/>
    </source>
</evidence>
<dbReference type="Gene3D" id="3.80.10.10">
    <property type="entry name" value="Ribonuclease Inhibitor"/>
    <property type="match status" value="1"/>
</dbReference>
<dbReference type="GO" id="GO:0031146">
    <property type="term" value="P:SCF-dependent proteasomal ubiquitin-dependent protein catabolic process"/>
    <property type="evidence" value="ECO:0007669"/>
    <property type="project" value="TreeGrafter"/>
</dbReference>
<sequence length="389" mass="44709">MSQPSTRMKLYLPDECWESVFNFLPYQKSLSLISKRFLSITNNLRSSLTILPATPLGLLPHLIYIRFPNLTSLHIRHIYLSEFFVRPIYTSNYSLIRLRDLAVEKNKSTCPFKSITFHNIINITDDDLILIVECFSSIQQLDISSYRSCDRDVTDIGIRTLSIGLTKLRKVVISGYFINDSKLVILCKHSPLLEKVIITCDKYITQHGIASAIKQMLNLVSFSVKRFNFENNSPDLIASLMGLRNMTFLDLSFSCISDELLISIAKVHVSLKKLVLRGCRGYNYVGIYILLLKCRLVQHLDLHDTEFLEDEHIIELSKFLSHLKFIDLSDCSNITDLGLSALTKNCPLLNHMKTKEPPKTWTDIGRFCCKLSIEDEEILRDEGRCNCWI</sequence>
<reference evidence="2" key="1">
    <citation type="journal article" date="2020" name="Nat. Commun.">
        <title>Genome sequence of the cluster root forming white lupin.</title>
        <authorList>
            <person name="Hufnagel B."/>
            <person name="Marques A."/>
            <person name="Soriano A."/>
            <person name="Marques L."/>
            <person name="Divol F."/>
            <person name="Doumas P."/>
            <person name="Sallet E."/>
            <person name="Mancinotti D."/>
            <person name="Carrere S."/>
            <person name="Marande W."/>
            <person name="Arribat S."/>
            <person name="Keller J."/>
            <person name="Huneau C."/>
            <person name="Blein T."/>
            <person name="Aime D."/>
            <person name="Laguerre M."/>
            <person name="Taylor J."/>
            <person name="Schubert V."/>
            <person name="Nelson M."/>
            <person name="Geu-Flores F."/>
            <person name="Crespi M."/>
            <person name="Gallardo-Guerrero K."/>
            <person name="Delaux P.-M."/>
            <person name="Salse J."/>
            <person name="Berges H."/>
            <person name="Guyot R."/>
            <person name="Gouzy J."/>
            <person name="Peret B."/>
        </authorList>
    </citation>
    <scope>NUCLEOTIDE SEQUENCE [LARGE SCALE GENOMIC DNA]</scope>
    <source>
        <strain evidence="2">cv. Amiga</strain>
    </source>
</reference>
<dbReference type="AlphaFoldDB" id="A0A6A4R5B0"/>
<accession>A0A6A4R5B0</accession>
<keyword evidence="2" id="KW-1185">Reference proteome</keyword>
<dbReference type="SMART" id="SM00367">
    <property type="entry name" value="LRR_CC"/>
    <property type="match status" value="3"/>
</dbReference>
<dbReference type="InterPro" id="IPR032675">
    <property type="entry name" value="LRR_dom_sf"/>
</dbReference>
<dbReference type="PANTHER" id="PTHR13318">
    <property type="entry name" value="PARTNER OF PAIRED, ISOFORM B-RELATED"/>
    <property type="match status" value="1"/>
</dbReference>
<dbReference type="InterPro" id="IPR006553">
    <property type="entry name" value="Leu-rich_rpt_Cys-con_subtyp"/>
</dbReference>
<dbReference type="OrthoDB" id="6066220at2759"/>